<dbReference type="PATRIC" id="fig|1123384.7.peg.512"/>
<evidence type="ECO:0000256" key="3">
    <source>
        <dbReference type="ARBA" id="ARBA00023004"/>
    </source>
</evidence>
<evidence type="ECO:0000259" key="5">
    <source>
        <dbReference type="PROSITE" id="PS51379"/>
    </source>
</evidence>
<dbReference type="GO" id="GO:0051539">
    <property type="term" value="F:4 iron, 4 sulfur cluster binding"/>
    <property type="evidence" value="ECO:0007669"/>
    <property type="project" value="UniProtKB-KW"/>
</dbReference>
<dbReference type="InterPro" id="IPR017896">
    <property type="entry name" value="4Fe4S_Fe-S-bd"/>
</dbReference>
<protein>
    <submittedName>
        <fullName evidence="6">4Fe-4S ferredoxin</fullName>
    </submittedName>
</protein>
<dbReference type="KEGG" id="phy:AJ81_02595"/>
<dbReference type="InterPro" id="IPR017900">
    <property type="entry name" value="4Fe4S_Fe_S_CS"/>
</dbReference>
<evidence type="ECO:0000256" key="4">
    <source>
        <dbReference type="ARBA" id="ARBA00023014"/>
    </source>
</evidence>
<keyword evidence="2" id="KW-0479">Metal-binding</keyword>
<proteinExistence type="predicted"/>
<dbReference type="PaxDb" id="1123384-AJ81_02595"/>
<dbReference type="AlphaFoldDB" id="A0A0X1KPZ6"/>
<dbReference type="Pfam" id="PF04015">
    <property type="entry name" value="DUF362"/>
    <property type="match status" value="1"/>
</dbReference>
<organism evidence="6 7">
    <name type="scientific">Pseudothermotoga hypogea DSM 11164 = NBRC 106472</name>
    <dbReference type="NCBI Taxonomy" id="1123384"/>
    <lineage>
        <taxon>Bacteria</taxon>
        <taxon>Thermotogati</taxon>
        <taxon>Thermotogota</taxon>
        <taxon>Thermotogae</taxon>
        <taxon>Thermotogales</taxon>
        <taxon>Thermotogaceae</taxon>
        <taxon>Pseudothermotoga</taxon>
    </lineage>
</organism>
<dbReference type="Pfam" id="PF12838">
    <property type="entry name" value="Fer4_7"/>
    <property type="match status" value="1"/>
</dbReference>
<keyword evidence="7" id="KW-1185">Reference proteome</keyword>
<dbReference type="EMBL" id="CP007141">
    <property type="protein sequence ID" value="AJC73274.1"/>
    <property type="molecule type" value="Genomic_DNA"/>
</dbReference>
<dbReference type="STRING" id="1123384.AJ81_02595"/>
<feature type="domain" description="4Fe-4S ferredoxin-type" evidence="5">
    <location>
        <begin position="213"/>
        <end position="242"/>
    </location>
</feature>
<evidence type="ECO:0000313" key="7">
    <source>
        <dbReference type="Proteomes" id="UP000077469"/>
    </source>
</evidence>
<dbReference type="InterPro" id="IPR007160">
    <property type="entry name" value="DUF362"/>
</dbReference>
<evidence type="ECO:0000256" key="2">
    <source>
        <dbReference type="ARBA" id="ARBA00022723"/>
    </source>
</evidence>
<dbReference type="PANTHER" id="PTHR43687:SF3">
    <property type="entry name" value="4FE-4S FERREDOXIN-TYPE DOMAIN-CONTAINING PROTEIN"/>
    <property type="match status" value="1"/>
</dbReference>
<name>A0A0X1KPZ6_9THEM</name>
<dbReference type="SUPFAM" id="SSF54862">
    <property type="entry name" value="4Fe-4S ferredoxins"/>
    <property type="match status" value="1"/>
</dbReference>
<dbReference type="PROSITE" id="PS00198">
    <property type="entry name" value="4FE4S_FER_1"/>
    <property type="match status" value="1"/>
</dbReference>
<keyword evidence="3" id="KW-0408">Iron</keyword>
<evidence type="ECO:0000256" key="1">
    <source>
        <dbReference type="ARBA" id="ARBA00022485"/>
    </source>
</evidence>
<gene>
    <name evidence="6" type="ORF">AJ81_02595</name>
</gene>
<reference evidence="6 7" key="1">
    <citation type="submission" date="2014-01" db="EMBL/GenBank/DDBJ databases">
        <title>Genome sequencing of Thermotog hypogea.</title>
        <authorList>
            <person name="Zhang X."/>
            <person name="Alvare G."/>
            <person name="Fristensky B."/>
            <person name="Chen L."/>
            <person name="Suen T."/>
            <person name="Chen Q."/>
            <person name="Ma K."/>
        </authorList>
    </citation>
    <scope>NUCLEOTIDE SEQUENCE [LARGE SCALE GENOMIC DNA]</scope>
    <source>
        <strain evidence="6 7">DSM 11164</strain>
    </source>
</reference>
<dbReference type="PROSITE" id="PS51379">
    <property type="entry name" value="4FE4S_FER_2"/>
    <property type="match status" value="2"/>
</dbReference>
<dbReference type="InterPro" id="IPR050572">
    <property type="entry name" value="Fe-S_Ferredoxin"/>
</dbReference>
<dbReference type="PANTHER" id="PTHR43687">
    <property type="entry name" value="ADENYLYLSULFATE REDUCTASE, BETA SUBUNIT"/>
    <property type="match status" value="1"/>
</dbReference>
<evidence type="ECO:0000313" key="6">
    <source>
        <dbReference type="EMBL" id="AJC73274.1"/>
    </source>
</evidence>
<keyword evidence="1" id="KW-0004">4Fe-4S</keyword>
<accession>A0A0X1KPZ6</accession>
<dbReference type="Gene3D" id="3.30.70.20">
    <property type="match status" value="2"/>
</dbReference>
<sequence>MARVYFTDLSTNSNMNLLQKFSLLLDKIGINTLARKDEFVAIKLHFGEYGNLAFVRPQYLRVLVEKLKPSGAKIFLTDANTLYVGHRSNAVDHLLNAYLNGFTMDVVGAPVIIADGLKGNDQLIVKVDGNYVKEAKIASAIALADVLIFVTHFKGHEQTGFGGALKNIGMGCASRQGKLEQHSDSKPKIVESKCVACRTCERFCPTGAIRVSKIAKIDYDVCIGCGQCIAVCNYGAVEPSWDSSAELLSKKMVEYAKAVLKDKRAIFVNFIVNVSPDCDCWHVNRPAVAPDIGIAVSDDPVAIDQACIDLVLKATHQDPFLQVHPNVSWETQLAYAEQIGLGSRRYELIEVACHLK</sequence>
<dbReference type="GO" id="GO:0046872">
    <property type="term" value="F:metal ion binding"/>
    <property type="evidence" value="ECO:0007669"/>
    <property type="project" value="UniProtKB-KW"/>
</dbReference>
<dbReference type="Proteomes" id="UP000077469">
    <property type="component" value="Chromosome"/>
</dbReference>
<feature type="domain" description="4Fe-4S ferredoxin-type" evidence="5">
    <location>
        <begin position="185"/>
        <end position="212"/>
    </location>
</feature>
<keyword evidence="4" id="KW-0411">Iron-sulfur</keyword>